<dbReference type="InterPro" id="IPR000515">
    <property type="entry name" value="MetI-like"/>
</dbReference>
<comment type="subcellular location">
    <subcellularLocation>
        <location evidence="1 7">Cell membrane</location>
        <topology evidence="1 7">Multi-pass membrane protein</topology>
    </subcellularLocation>
</comment>
<feature type="transmembrane region" description="Helical" evidence="7">
    <location>
        <begin position="20"/>
        <end position="43"/>
    </location>
</feature>
<keyword evidence="3" id="KW-1003">Cell membrane</keyword>
<dbReference type="Gene3D" id="1.10.3720.10">
    <property type="entry name" value="MetI-like"/>
    <property type="match status" value="1"/>
</dbReference>
<keyword evidence="4 7" id="KW-0812">Transmembrane</keyword>
<evidence type="ECO:0000313" key="10">
    <source>
        <dbReference type="Proteomes" id="UP000632125"/>
    </source>
</evidence>
<dbReference type="PANTHER" id="PTHR30193">
    <property type="entry name" value="ABC TRANSPORTER PERMEASE PROTEIN"/>
    <property type="match status" value="1"/>
</dbReference>
<evidence type="ECO:0000256" key="1">
    <source>
        <dbReference type="ARBA" id="ARBA00004651"/>
    </source>
</evidence>
<evidence type="ECO:0000313" key="9">
    <source>
        <dbReference type="EMBL" id="MBD2869434.1"/>
    </source>
</evidence>
<keyword evidence="6 7" id="KW-0472">Membrane</keyword>
<keyword evidence="5 7" id="KW-1133">Transmembrane helix</keyword>
<reference evidence="9" key="1">
    <citation type="submission" date="2020-09" db="EMBL/GenBank/DDBJ databases">
        <title>A novel bacterium of genus Paenibacillus, isolated from South China Sea.</title>
        <authorList>
            <person name="Huang H."/>
            <person name="Mo K."/>
            <person name="Hu Y."/>
        </authorList>
    </citation>
    <scope>NUCLEOTIDE SEQUENCE</scope>
    <source>
        <strain evidence="9">IB182493</strain>
    </source>
</reference>
<keyword evidence="2 7" id="KW-0813">Transport</keyword>
<accession>A0A927H7B8</accession>
<evidence type="ECO:0000256" key="6">
    <source>
        <dbReference type="ARBA" id="ARBA00023136"/>
    </source>
</evidence>
<evidence type="ECO:0000256" key="5">
    <source>
        <dbReference type="ARBA" id="ARBA00022989"/>
    </source>
</evidence>
<organism evidence="9 10">
    <name type="scientific">Paenibacillus arenilitoris</name>
    <dbReference type="NCBI Taxonomy" id="2772299"/>
    <lineage>
        <taxon>Bacteria</taxon>
        <taxon>Bacillati</taxon>
        <taxon>Bacillota</taxon>
        <taxon>Bacilli</taxon>
        <taxon>Bacillales</taxon>
        <taxon>Paenibacillaceae</taxon>
        <taxon>Paenibacillus</taxon>
    </lineage>
</organism>
<feature type="transmembrane region" description="Helical" evidence="7">
    <location>
        <begin position="208"/>
        <end position="232"/>
    </location>
</feature>
<evidence type="ECO:0000256" key="3">
    <source>
        <dbReference type="ARBA" id="ARBA00022475"/>
    </source>
</evidence>
<feature type="transmembrane region" description="Helical" evidence="7">
    <location>
        <begin position="269"/>
        <end position="290"/>
    </location>
</feature>
<comment type="caution">
    <text evidence="9">The sequence shown here is derived from an EMBL/GenBank/DDBJ whole genome shotgun (WGS) entry which is preliminary data.</text>
</comment>
<dbReference type="InterPro" id="IPR035906">
    <property type="entry name" value="MetI-like_sf"/>
</dbReference>
<dbReference type="Pfam" id="PF00528">
    <property type="entry name" value="BPD_transp_1"/>
    <property type="match status" value="1"/>
</dbReference>
<dbReference type="InterPro" id="IPR051393">
    <property type="entry name" value="ABC_transporter_permease"/>
</dbReference>
<dbReference type="GO" id="GO:0055085">
    <property type="term" value="P:transmembrane transport"/>
    <property type="evidence" value="ECO:0007669"/>
    <property type="project" value="InterPro"/>
</dbReference>
<feature type="transmembrane region" description="Helical" evidence="7">
    <location>
        <begin position="80"/>
        <end position="102"/>
    </location>
</feature>
<keyword evidence="10" id="KW-1185">Reference proteome</keyword>
<protein>
    <submittedName>
        <fullName evidence="9">Sugar ABC transporter permease</fullName>
    </submittedName>
</protein>
<dbReference type="AlphaFoldDB" id="A0A927H7B8"/>
<comment type="similarity">
    <text evidence="7">Belongs to the binding-protein-dependent transport system permease family.</text>
</comment>
<name>A0A927H7B8_9BACL</name>
<proteinExistence type="inferred from homology"/>
<dbReference type="EMBL" id="JACXIY010000014">
    <property type="protein sequence ID" value="MBD2869434.1"/>
    <property type="molecule type" value="Genomic_DNA"/>
</dbReference>
<sequence length="303" mass="33702">MKSSSKVSSFLNKPERAAYLFIAPAILVLLIFMFIPLVSTIAVSTLRMDVFMQSATFIGLDHFIRMMGDGKFWNAFGNTAYFTAFEVPLQIAVSLLAAVYVSRNTRLRKFVRSALFLPFVCSLTAIGIMWSFLLDPQIGLYTEYLTRLGLPRLAFLRDPQLAMPAVILMTVWRNFGYTMVILVAAVQTIPASYYEAAQLDGAGKFRQFANVTIPSIVPALGFSVITATIMALQVFDQIFVTTQGGPLGKTETLVTYIYKSGFQTAPYDLGYASAISVMTLIFIMIVSLTMNRYFQSKESTDAR</sequence>
<dbReference type="RefSeq" id="WP_190861500.1">
    <property type="nucleotide sequence ID" value="NZ_JACXIY010000014.1"/>
</dbReference>
<gene>
    <name evidence="9" type="ORF">IDH41_12665</name>
</gene>
<evidence type="ECO:0000259" key="8">
    <source>
        <dbReference type="PROSITE" id="PS50928"/>
    </source>
</evidence>
<feature type="domain" description="ABC transmembrane type-1" evidence="8">
    <location>
        <begin position="76"/>
        <end position="290"/>
    </location>
</feature>
<dbReference type="GO" id="GO:0005886">
    <property type="term" value="C:plasma membrane"/>
    <property type="evidence" value="ECO:0007669"/>
    <property type="project" value="UniProtKB-SubCell"/>
</dbReference>
<feature type="transmembrane region" description="Helical" evidence="7">
    <location>
        <begin position="175"/>
        <end position="196"/>
    </location>
</feature>
<feature type="transmembrane region" description="Helical" evidence="7">
    <location>
        <begin position="114"/>
        <end position="133"/>
    </location>
</feature>
<dbReference type="PANTHER" id="PTHR30193:SF41">
    <property type="entry name" value="DIACETYLCHITOBIOSE UPTAKE SYSTEM PERMEASE PROTEIN NGCF"/>
    <property type="match status" value="1"/>
</dbReference>
<evidence type="ECO:0000256" key="7">
    <source>
        <dbReference type="RuleBase" id="RU363032"/>
    </source>
</evidence>
<dbReference type="PROSITE" id="PS50928">
    <property type="entry name" value="ABC_TM1"/>
    <property type="match status" value="1"/>
</dbReference>
<evidence type="ECO:0000256" key="4">
    <source>
        <dbReference type="ARBA" id="ARBA00022692"/>
    </source>
</evidence>
<evidence type="ECO:0000256" key="2">
    <source>
        <dbReference type="ARBA" id="ARBA00022448"/>
    </source>
</evidence>
<dbReference type="SUPFAM" id="SSF161098">
    <property type="entry name" value="MetI-like"/>
    <property type="match status" value="1"/>
</dbReference>
<dbReference type="CDD" id="cd06261">
    <property type="entry name" value="TM_PBP2"/>
    <property type="match status" value="1"/>
</dbReference>
<dbReference type="Proteomes" id="UP000632125">
    <property type="component" value="Unassembled WGS sequence"/>
</dbReference>